<dbReference type="SUPFAM" id="SSF48452">
    <property type="entry name" value="TPR-like"/>
    <property type="match status" value="3"/>
</dbReference>
<evidence type="ECO:0000313" key="4">
    <source>
        <dbReference type="EMBL" id="AZQ62697.1"/>
    </source>
</evidence>
<evidence type="ECO:0000256" key="1">
    <source>
        <dbReference type="PROSITE-ProRule" id="PRU00339"/>
    </source>
</evidence>
<dbReference type="InterPro" id="IPR024983">
    <property type="entry name" value="CHAT_dom"/>
</dbReference>
<dbReference type="EMBL" id="CP034562">
    <property type="protein sequence ID" value="AZQ62697.1"/>
    <property type="molecule type" value="Genomic_DNA"/>
</dbReference>
<dbReference type="Pfam" id="PF13181">
    <property type="entry name" value="TPR_8"/>
    <property type="match status" value="1"/>
</dbReference>
<feature type="signal peptide" evidence="2">
    <location>
        <begin position="1"/>
        <end position="23"/>
    </location>
</feature>
<dbReference type="AlphaFoldDB" id="A0A3Q9FNF4"/>
<keyword evidence="1" id="KW-0802">TPR repeat</keyword>
<sequence length="1151" mass="132408">MTSLFKCCLIVLLVCVCNLSVNAFDNYIESFKNRGDGFTVEEIKRLTEQGDLNAAKSMSLNWLHQEEKVHGSGTIHSNIPLIVLGRICLIRQEFEESLVYFQRAVDILDKTTGWLYPDYAVALNHLATVYLRLGEIEKPKKILNEVASIHEKTIDANNIDQSYYLFNLGLGAMNEGEFDKAEEYFLSAKEISLIVSFRRVIDRNFREIDIFLSHLYTRTYRQKEAIDLLKALLVDMEKDNCEKSGNYSRALLALGIAYKVDGKYDLAIASFKKAEKLVKFQTNEQHLAYAWIMREMANLLMLQTDYKDAEKLLLTSISIYKLNKNEEARYVNTLVDLANVYLETGRYKEAEDLLAKGNEVLGEKKEHNYYLQNTIARLAIIHGQFVEAEIALTENIDLMRQNNQRYLRDFTTSALDLVELNIYLGRTEKAENTIKRGLSFLEMIHQEGSLNYIDVITTRAYLYSVQGKGKLSLKDLLSAQNYLLDKFGKDHLSNGDLNGFLAYYYGNLGDNEKAEEYYQEALRVFKAKVTPQAVHYIRVQKFYADFLVKNKKYDEAIALYKSTYKNTLPGTLITSTLEAAIAYVYALKGEWKLAEELIIKGVKNRFDFYDNTLAYSSTQEKEQYLHKTSDVFDTFYAILNLEGNNASKSMIENCYNLQIRYRDFFLEQTKQRSNHLIKYREDRLKQGFPSYTNYMINFRGRVASLNYFSKEQREELGVDPFKIIDRINTLEKSLVYAADAYTNTVTTTKLTTWREIKSKLQEGEIAIEIVKLRTLDKRNSEYFALCLTKDLETPMMVTLGHSSILEDVAFYQYQKQISPLGRSLIFVDADKSKKDPYTVYWKPISDKIKEGGKAYSKIFFCADGIYSLLNINTLQNPETEKYLIQEEFIYQITSTTEIIKERVTRHDVDKTAMLIGNPIFNKVEKSLQQDTTRQSRGSIAKGLNIRLDELPGTETEIKSLEALLKESDWDVEVYTQENAKEALLKGIKKSPSVIHIATHGFFLNSLKNPVSSNPMLRSGLFFTEFSEIQDRTLDDIYLSGIDGILTAYEVATLDLKKTELIILSACQTGVSEVTEGEGISGLQYAFSIAGAKSIVMSLWNVDDEATQKLMTKFYTYWKEGKDRHEAFRKAQLDIMNEFKKPYYWGAFVIVN</sequence>
<accession>A0A3Q9FNF4</accession>
<feature type="chain" id="PRO_5018740378" evidence="2">
    <location>
        <begin position="24"/>
        <end position="1151"/>
    </location>
</feature>
<dbReference type="SMART" id="SM00028">
    <property type="entry name" value="TPR"/>
    <property type="match status" value="8"/>
</dbReference>
<feature type="repeat" description="TPR" evidence="1">
    <location>
        <begin position="248"/>
        <end position="281"/>
    </location>
</feature>
<evidence type="ECO:0000259" key="3">
    <source>
        <dbReference type="Pfam" id="PF12770"/>
    </source>
</evidence>
<protein>
    <submittedName>
        <fullName evidence="4">CHAT domain-containing protein</fullName>
    </submittedName>
</protein>
<gene>
    <name evidence="4" type="ORF">EI427_10745</name>
</gene>
<dbReference type="RefSeq" id="WP_126614449.1">
    <property type="nucleotide sequence ID" value="NZ_CP034562.1"/>
</dbReference>
<evidence type="ECO:0000313" key="5">
    <source>
        <dbReference type="Proteomes" id="UP000267268"/>
    </source>
</evidence>
<keyword evidence="5" id="KW-1185">Reference proteome</keyword>
<dbReference type="Pfam" id="PF12770">
    <property type="entry name" value="CHAT"/>
    <property type="match status" value="1"/>
</dbReference>
<dbReference type="Gene3D" id="1.25.40.10">
    <property type="entry name" value="Tetratricopeptide repeat domain"/>
    <property type="match status" value="3"/>
</dbReference>
<dbReference type="KEGG" id="fll:EI427_10745"/>
<name>A0A3Q9FNF4_9BACT</name>
<dbReference type="Pfam" id="PF13424">
    <property type="entry name" value="TPR_12"/>
    <property type="match status" value="1"/>
</dbReference>
<keyword evidence="2" id="KW-0732">Signal</keyword>
<dbReference type="OrthoDB" id="9771112at2"/>
<reference evidence="4 5" key="1">
    <citation type="submission" date="2018-12" db="EMBL/GenBank/DDBJ databases">
        <title>Flammeovirga pectinis sp. nov., isolated from the gut of the Korean scallop, Patinopecten yessoensis.</title>
        <authorList>
            <person name="Bae J.-W."/>
            <person name="Jeong Y.-S."/>
            <person name="Kang W."/>
        </authorList>
    </citation>
    <scope>NUCLEOTIDE SEQUENCE [LARGE SCALE GENOMIC DNA]</scope>
    <source>
        <strain evidence="4 5">L12M1</strain>
    </source>
</reference>
<evidence type="ECO:0000256" key="2">
    <source>
        <dbReference type="SAM" id="SignalP"/>
    </source>
</evidence>
<organism evidence="4 5">
    <name type="scientific">Flammeovirga pectinis</name>
    <dbReference type="NCBI Taxonomy" id="2494373"/>
    <lineage>
        <taxon>Bacteria</taxon>
        <taxon>Pseudomonadati</taxon>
        <taxon>Bacteroidota</taxon>
        <taxon>Cytophagia</taxon>
        <taxon>Cytophagales</taxon>
        <taxon>Flammeovirgaceae</taxon>
        <taxon>Flammeovirga</taxon>
    </lineage>
</organism>
<dbReference type="PROSITE" id="PS50005">
    <property type="entry name" value="TPR"/>
    <property type="match status" value="1"/>
</dbReference>
<dbReference type="InterPro" id="IPR011990">
    <property type="entry name" value="TPR-like_helical_dom_sf"/>
</dbReference>
<dbReference type="Proteomes" id="UP000267268">
    <property type="component" value="Chromosome 1"/>
</dbReference>
<feature type="domain" description="CHAT" evidence="3">
    <location>
        <begin position="837"/>
        <end position="1150"/>
    </location>
</feature>
<proteinExistence type="predicted"/>
<dbReference type="PANTHER" id="PTHR10098">
    <property type="entry name" value="RAPSYN-RELATED"/>
    <property type="match status" value="1"/>
</dbReference>
<dbReference type="InterPro" id="IPR019734">
    <property type="entry name" value="TPR_rpt"/>
</dbReference>